<feature type="region of interest" description="Disordered" evidence="1">
    <location>
        <begin position="196"/>
        <end position="220"/>
    </location>
</feature>
<dbReference type="Proteomes" id="UP001299235">
    <property type="component" value="Unassembled WGS sequence"/>
</dbReference>
<reference evidence="4 5" key="1">
    <citation type="submission" date="2021-10" db="EMBL/GenBank/DDBJ databases">
        <title>Anaerobic single-cell dispensing facilitates the cultivation of human gut bacteria.</title>
        <authorList>
            <person name="Afrizal A."/>
        </authorList>
    </citation>
    <scope>NUCLEOTIDE SEQUENCE [LARGE SCALE GENOMIC DNA]</scope>
    <source>
        <strain evidence="4 5">CLA-AA-H246</strain>
    </source>
</reference>
<evidence type="ECO:0000259" key="3">
    <source>
        <dbReference type="Pfam" id="PF12164"/>
    </source>
</evidence>
<keyword evidence="5" id="KW-1185">Reference proteome</keyword>
<dbReference type="InterPro" id="IPR021997">
    <property type="entry name" value="SporV_AA"/>
</dbReference>
<dbReference type="Pfam" id="PF12164">
    <property type="entry name" value="SporV_AA"/>
    <property type="match status" value="1"/>
</dbReference>
<keyword evidence="2" id="KW-0812">Transmembrane</keyword>
<accession>A0ABS8EXG1</accession>
<sequence length="220" mass="24627">MKQAGGETLYLKVDRNVQVHDKKVTIGDLAQILCTDKQTENLVKTIKVPQATNGKPGRHTMSVMELIERIQEEVSGLEINNIGEYDFLVTYEAKKQPGRVLSYAKTIFVAALSFFGAAFTIMTFNNDVDIPKLFAQIYQQFTGTPSSGFTVMEFSYSIGLGLGILLFFNHFGGRKITADPTPLEVEMRTYEDEIDTTLIERSTRDPKKQKNTNQQKKAGG</sequence>
<feature type="domain" description="Stage V sporulation protein AA" evidence="3">
    <location>
        <begin position="7"/>
        <end position="95"/>
    </location>
</feature>
<feature type="compositionally biased region" description="Low complexity" evidence="1">
    <location>
        <begin position="211"/>
        <end position="220"/>
    </location>
</feature>
<keyword evidence="2" id="KW-1133">Transmembrane helix</keyword>
<feature type="transmembrane region" description="Helical" evidence="2">
    <location>
        <begin position="103"/>
        <end position="124"/>
    </location>
</feature>
<dbReference type="Gene3D" id="2.60.480.10">
    <property type="entry name" value="eubacterium ventriosum atcc domain"/>
    <property type="match status" value="1"/>
</dbReference>
<organism evidence="4 5">
    <name type="scientific">Hominisplanchenecus faecis</name>
    <dbReference type="NCBI Taxonomy" id="2885351"/>
    <lineage>
        <taxon>Bacteria</taxon>
        <taxon>Bacillati</taxon>
        <taxon>Bacillota</taxon>
        <taxon>Clostridia</taxon>
        <taxon>Lachnospirales</taxon>
        <taxon>Lachnospiraceae</taxon>
        <taxon>Hominisplanchenecus</taxon>
    </lineage>
</organism>
<dbReference type="InterPro" id="IPR038548">
    <property type="entry name" value="SporV_AA_N_sf"/>
</dbReference>
<evidence type="ECO:0000313" key="4">
    <source>
        <dbReference type="EMBL" id="MCC2149523.1"/>
    </source>
</evidence>
<comment type="caution">
    <text evidence="4">The sequence shown here is derived from an EMBL/GenBank/DDBJ whole genome shotgun (WGS) entry which is preliminary data.</text>
</comment>
<evidence type="ECO:0000256" key="2">
    <source>
        <dbReference type="SAM" id="Phobius"/>
    </source>
</evidence>
<name>A0ABS8EXG1_9FIRM</name>
<keyword evidence="2" id="KW-0472">Membrane</keyword>
<dbReference type="RefSeq" id="WP_173895854.1">
    <property type="nucleotide sequence ID" value="NZ_JAJEQE010000032.1"/>
</dbReference>
<proteinExistence type="predicted"/>
<evidence type="ECO:0000256" key="1">
    <source>
        <dbReference type="SAM" id="MobiDB-lite"/>
    </source>
</evidence>
<feature type="transmembrane region" description="Helical" evidence="2">
    <location>
        <begin position="154"/>
        <end position="172"/>
    </location>
</feature>
<evidence type="ECO:0000313" key="5">
    <source>
        <dbReference type="Proteomes" id="UP001299235"/>
    </source>
</evidence>
<gene>
    <name evidence="4" type="ORF">LKD42_09685</name>
</gene>
<protein>
    <submittedName>
        <fullName evidence="4">Stage V sporulation protein AA</fullName>
    </submittedName>
</protein>
<dbReference type="EMBL" id="JAJEQE010000032">
    <property type="protein sequence ID" value="MCC2149523.1"/>
    <property type="molecule type" value="Genomic_DNA"/>
</dbReference>